<dbReference type="AlphaFoldDB" id="A0A398BGZ9"/>
<dbReference type="Proteomes" id="UP000265816">
    <property type="component" value="Unassembled WGS sequence"/>
</dbReference>
<dbReference type="InterPro" id="IPR006452">
    <property type="entry name" value="Formate_DH_accessory"/>
</dbReference>
<accession>A0A398BGZ9</accession>
<comment type="caution">
    <text evidence="3">The sequence shown here is derived from an EMBL/GenBank/DDBJ whole genome shotgun (WGS) entry which is preliminary data.</text>
</comment>
<dbReference type="GO" id="GO:0008199">
    <property type="term" value="F:ferric iron binding"/>
    <property type="evidence" value="ECO:0007669"/>
    <property type="project" value="TreeGrafter"/>
</dbReference>
<evidence type="ECO:0000313" key="3">
    <source>
        <dbReference type="EMBL" id="RID86836.1"/>
    </source>
</evidence>
<evidence type="ECO:0000259" key="2">
    <source>
        <dbReference type="Pfam" id="PF24860"/>
    </source>
</evidence>
<dbReference type="SUPFAM" id="SSF144020">
    <property type="entry name" value="FdhE-like"/>
    <property type="match status" value="1"/>
</dbReference>
<dbReference type="InterPro" id="IPR024064">
    <property type="entry name" value="FdhE-like_sf"/>
</dbReference>
<dbReference type="RefSeq" id="WP_119112015.1">
    <property type="nucleotide sequence ID" value="NZ_CBCSEO010000006.1"/>
</dbReference>
<dbReference type="GO" id="GO:0051604">
    <property type="term" value="P:protein maturation"/>
    <property type="evidence" value="ECO:0007669"/>
    <property type="project" value="TreeGrafter"/>
</dbReference>
<organism evidence="3 4">
    <name type="scientific">Mesobacillus zeae</name>
    <dbReference type="NCBI Taxonomy" id="1917180"/>
    <lineage>
        <taxon>Bacteria</taxon>
        <taxon>Bacillati</taxon>
        <taxon>Bacillota</taxon>
        <taxon>Bacilli</taxon>
        <taxon>Bacillales</taxon>
        <taxon>Bacillaceae</taxon>
        <taxon>Mesobacillus</taxon>
    </lineage>
</organism>
<dbReference type="EMBL" id="QWVT01000011">
    <property type="protein sequence ID" value="RID86836.1"/>
    <property type="molecule type" value="Genomic_DNA"/>
</dbReference>
<dbReference type="CDD" id="cd16341">
    <property type="entry name" value="FdhE"/>
    <property type="match status" value="1"/>
</dbReference>
<dbReference type="PANTHER" id="PTHR37689:SF1">
    <property type="entry name" value="PROTEIN FDHE"/>
    <property type="match status" value="1"/>
</dbReference>
<evidence type="ECO:0000256" key="1">
    <source>
        <dbReference type="ARBA" id="ARBA00022490"/>
    </source>
</evidence>
<protein>
    <submittedName>
        <fullName evidence="3">Formate dehydrogenase accessory protein FdhE</fullName>
    </submittedName>
</protein>
<dbReference type="InterPro" id="IPR056796">
    <property type="entry name" value="FdhE_C"/>
</dbReference>
<dbReference type="Pfam" id="PF24860">
    <property type="entry name" value="FdhE_C"/>
    <property type="match status" value="1"/>
</dbReference>
<keyword evidence="1" id="KW-0963">Cytoplasm</keyword>
<name>A0A398BGZ9_9BACI</name>
<sequence length="265" mass="29442">MKKSVVSKEYQNLQKEILLLQEQWKQSLSPDTVKPNPDKAGIAAGVPAAALASIDFDISLFLQWIQEVGELLSRKNPELAEMLGRVQGLLNEETGIRWIDEAFALNVQYFASFAEENNLDGWIPQFLAETALRPYLQLTAEKFQNQISSGVPGTGCPVCGEPVRLAQLEGEGKKVINCPRCLAHWNEKRLSCAHCGNSDHETIRFLTVEGDESSQIQVCEKCKGYTKVIDTRQFISTPSSAMLDLTTIHLDFVAQENGYTPGPSR</sequence>
<reference evidence="3 4" key="1">
    <citation type="submission" date="2018-08" db="EMBL/GenBank/DDBJ databases">
        <title>Bacillus jemisoniae sp. nov., Bacillus chryseoplanitiae sp. nov., Bacillus resnikiae sp. nov., and Bacillus frankliniae sp. nov., isolated from Viking spacecraft and associated surfaces.</title>
        <authorList>
            <person name="Seuylemezian A."/>
            <person name="Vaishampayan P."/>
        </authorList>
    </citation>
    <scope>NUCLEOTIDE SEQUENCE [LARGE SCALE GENOMIC DNA]</scope>
    <source>
        <strain evidence="3 4">JJ-247</strain>
    </source>
</reference>
<keyword evidence="4" id="KW-1185">Reference proteome</keyword>
<feature type="domain" description="FdhE C-terminal" evidence="2">
    <location>
        <begin position="191"/>
        <end position="260"/>
    </location>
</feature>
<evidence type="ECO:0000313" key="4">
    <source>
        <dbReference type="Proteomes" id="UP000265816"/>
    </source>
</evidence>
<dbReference type="OrthoDB" id="9811074at2"/>
<dbReference type="PANTHER" id="PTHR37689">
    <property type="entry name" value="PROTEIN FDHE"/>
    <property type="match status" value="1"/>
</dbReference>
<proteinExistence type="predicted"/>
<dbReference type="GO" id="GO:0005829">
    <property type="term" value="C:cytosol"/>
    <property type="evidence" value="ECO:0007669"/>
    <property type="project" value="TreeGrafter"/>
</dbReference>
<dbReference type="Gene3D" id="3.90.1670.10">
    <property type="entry name" value="FdhE-like domain"/>
    <property type="match status" value="1"/>
</dbReference>
<gene>
    <name evidence="3" type="primary">fdhE</name>
    <name evidence="3" type="ORF">D1970_06185</name>
</gene>